<feature type="region of interest" description="Disordered" evidence="1">
    <location>
        <begin position="758"/>
        <end position="795"/>
    </location>
</feature>
<proteinExistence type="predicted"/>
<feature type="compositionally biased region" description="Low complexity" evidence="1">
    <location>
        <begin position="758"/>
        <end position="769"/>
    </location>
</feature>
<dbReference type="EMBL" id="FN649733">
    <property type="protein sequence ID" value="CBJ27208.1"/>
    <property type="molecule type" value="Genomic_DNA"/>
</dbReference>
<feature type="compositionally biased region" description="Basic and acidic residues" evidence="1">
    <location>
        <begin position="679"/>
        <end position="688"/>
    </location>
</feature>
<dbReference type="AlphaFoldDB" id="D7G4W5"/>
<feature type="region of interest" description="Disordered" evidence="1">
    <location>
        <begin position="204"/>
        <end position="235"/>
    </location>
</feature>
<accession>D7G4W5</accession>
<feature type="region of interest" description="Disordered" evidence="1">
    <location>
        <begin position="514"/>
        <end position="617"/>
    </location>
</feature>
<feature type="compositionally biased region" description="Polar residues" evidence="1">
    <location>
        <begin position="517"/>
        <end position="527"/>
    </location>
</feature>
<feature type="compositionally biased region" description="Polar residues" evidence="1">
    <location>
        <begin position="374"/>
        <end position="384"/>
    </location>
</feature>
<feature type="compositionally biased region" description="Gly residues" evidence="1">
    <location>
        <begin position="579"/>
        <end position="592"/>
    </location>
</feature>
<feature type="region of interest" description="Disordered" evidence="1">
    <location>
        <begin position="707"/>
        <end position="741"/>
    </location>
</feature>
<feature type="region of interest" description="Disordered" evidence="1">
    <location>
        <begin position="334"/>
        <end position="396"/>
    </location>
</feature>
<dbReference type="EMBL" id="FN648796">
    <property type="protein sequence ID" value="CBJ27208.1"/>
    <property type="molecule type" value="Genomic_DNA"/>
</dbReference>
<protein>
    <submittedName>
        <fullName evidence="2">Uncharacterized protein</fullName>
    </submittedName>
</protein>
<gene>
    <name evidence="2" type="ORF">Esi_0058_0134</name>
</gene>
<evidence type="ECO:0000256" key="1">
    <source>
        <dbReference type="SAM" id="MobiDB-lite"/>
    </source>
</evidence>
<dbReference type="OrthoDB" id="10599832at2759"/>
<feature type="region of interest" description="Disordered" evidence="1">
    <location>
        <begin position="650"/>
        <end position="688"/>
    </location>
</feature>
<feature type="compositionally biased region" description="Low complexity" evidence="1">
    <location>
        <begin position="652"/>
        <end position="667"/>
    </location>
</feature>
<reference evidence="2 3" key="1">
    <citation type="journal article" date="2010" name="Nature">
        <title>The Ectocarpus genome and the independent evolution of multicellularity in brown algae.</title>
        <authorList>
            <person name="Cock J.M."/>
            <person name="Sterck L."/>
            <person name="Rouze P."/>
            <person name="Scornet D."/>
            <person name="Allen A.E."/>
            <person name="Amoutzias G."/>
            <person name="Anthouard V."/>
            <person name="Artiguenave F."/>
            <person name="Aury J.M."/>
            <person name="Badger J.H."/>
            <person name="Beszteri B."/>
            <person name="Billiau K."/>
            <person name="Bonnet E."/>
            <person name="Bothwell J.H."/>
            <person name="Bowler C."/>
            <person name="Boyen C."/>
            <person name="Brownlee C."/>
            <person name="Carrano C.J."/>
            <person name="Charrier B."/>
            <person name="Cho G.Y."/>
            <person name="Coelho S.M."/>
            <person name="Collen J."/>
            <person name="Corre E."/>
            <person name="Da Silva C."/>
            <person name="Delage L."/>
            <person name="Delaroque N."/>
            <person name="Dittami S.M."/>
            <person name="Doulbeau S."/>
            <person name="Elias M."/>
            <person name="Farnham G."/>
            <person name="Gachon C.M."/>
            <person name="Gschloessl B."/>
            <person name="Heesch S."/>
            <person name="Jabbari K."/>
            <person name="Jubin C."/>
            <person name="Kawai H."/>
            <person name="Kimura K."/>
            <person name="Kloareg B."/>
            <person name="Kupper F.C."/>
            <person name="Lang D."/>
            <person name="Le Bail A."/>
            <person name="Leblanc C."/>
            <person name="Lerouge P."/>
            <person name="Lohr M."/>
            <person name="Lopez P.J."/>
            <person name="Martens C."/>
            <person name="Maumus F."/>
            <person name="Michel G."/>
            <person name="Miranda-Saavedra D."/>
            <person name="Morales J."/>
            <person name="Moreau H."/>
            <person name="Motomura T."/>
            <person name="Nagasato C."/>
            <person name="Napoli C.A."/>
            <person name="Nelson D.R."/>
            <person name="Nyvall-Collen P."/>
            <person name="Peters A.F."/>
            <person name="Pommier C."/>
            <person name="Potin P."/>
            <person name="Poulain J."/>
            <person name="Quesneville H."/>
            <person name="Read B."/>
            <person name="Rensing S.A."/>
            <person name="Ritter A."/>
            <person name="Rousvoal S."/>
            <person name="Samanta M."/>
            <person name="Samson G."/>
            <person name="Schroeder D.C."/>
            <person name="Segurens B."/>
            <person name="Strittmatter M."/>
            <person name="Tonon T."/>
            <person name="Tregear J.W."/>
            <person name="Valentin K."/>
            <person name="von Dassow P."/>
            <person name="Yamagishi T."/>
            <person name="Van de Peer Y."/>
            <person name="Wincker P."/>
        </authorList>
    </citation>
    <scope>NUCLEOTIDE SEQUENCE [LARGE SCALE GENOMIC DNA]</scope>
    <source>
        <strain evidence="3">Ec32 / CCAP1310/4</strain>
    </source>
</reference>
<sequence length="858" mass="89279">MLVLNGQRCLSWQAFLVPGKTFVFPQAGTYVFDGGNGRDRDRPGINLYLQHLCCSSLGAGLRRGANVRVHNVHPVYAGATLIGLGACLRTTVQPSGLVTAGQLSRSRSSQRMAGGGGSGSGGEKMGGTDTAAAGADVLTWGVSMAATWEERVCRWVFGQDMRAMRLRKRDVYAEFLNHPPGVCGIIDPVDLVDLVGPAQDSSGCGSCRRNMPTKRDQEEERPKTPKRGFYREGGYEGGYSGSTSAEDGSDGEAHILSDDDMLIQRADEGWHGDSHEDEICSGGANGHCSRPSCCCSCSSCRPSPEEVLRAAARPLSESLEWRWRWREPRPFNRRKDCHGTNISSRSDEERHFHAVESRKQPSGEKSIHGVPSLRPSSKDNSSASPRARGGSDAATNSSLASNQACLWLEDRTAWARVVLLAAPRPSSPSGATGAVGCAHASTRVVDVAVGPELAEVVSGADRHSDDFDGDSQRGGQTGCDQGHPGRGDAGVSADATLALVRKYAVCTEVVVLGPTGSPRSTKASATISALKDPSSLAGAASSGPPATTAKSSVAEGGVPTSTSSSKKTASPSPTHSSPSGGGGGGVGGGGGASSYPRYGFRPPRTTSSPGDTAEGVGYTIPCETVRAVDGVRFLMRSYLVVEAKDVSLLPRSSNGKNSRTSGNKSSSGSGGKSASGGIERNKRDEATNQRHCLDYVNAAAGTNLGFEHQHHGATSGEDEQTALSGTTGKQKERDLSPRRPLVPRILSVSEALIVQLAAAGASSSATDSSGGVGDRRGRRGGGGPGGPKLASGHERESMVVRGLLRDVGFRTVADGGGDGRRRQKALPAAVTAVKGQGHGIKGGTERCQEGCHTQSNRV</sequence>
<dbReference type="InParanoid" id="D7G4W5"/>
<feature type="region of interest" description="Disordered" evidence="1">
    <location>
        <begin position="100"/>
        <end position="130"/>
    </location>
</feature>
<feature type="compositionally biased region" description="Low complexity" evidence="1">
    <location>
        <begin position="533"/>
        <end position="578"/>
    </location>
</feature>
<keyword evidence="3" id="KW-1185">Reference proteome</keyword>
<feature type="compositionally biased region" description="Basic and acidic residues" evidence="1">
    <location>
        <begin position="213"/>
        <end position="234"/>
    </location>
</feature>
<organism evidence="2 3">
    <name type="scientific">Ectocarpus siliculosus</name>
    <name type="common">Brown alga</name>
    <name type="synonym">Conferva siliculosa</name>
    <dbReference type="NCBI Taxonomy" id="2880"/>
    <lineage>
        <taxon>Eukaryota</taxon>
        <taxon>Sar</taxon>
        <taxon>Stramenopiles</taxon>
        <taxon>Ochrophyta</taxon>
        <taxon>PX clade</taxon>
        <taxon>Phaeophyceae</taxon>
        <taxon>Ectocarpales</taxon>
        <taxon>Ectocarpaceae</taxon>
        <taxon>Ectocarpus</taxon>
    </lineage>
</organism>
<evidence type="ECO:0000313" key="2">
    <source>
        <dbReference type="EMBL" id="CBJ27208.1"/>
    </source>
</evidence>
<feature type="compositionally biased region" description="Gly residues" evidence="1">
    <location>
        <begin position="113"/>
        <end position="125"/>
    </location>
</feature>
<feature type="region of interest" description="Disordered" evidence="1">
    <location>
        <begin position="836"/>
        <end position="858"/>
    </location>
</feature>
<name>D7G4W5_ECTSI</name>
<feature type="region of interest" description="Disordered" evidence="1">
    <location>
        <begin position="458"/>
        <end position="490"/>
    </location>
</feature>
<evidence type="ECO:0000313" key="3">
    <source>
        <dbReference type="Proteomes" id="UP000002630"/>
    </source>
</evidence>
<feature type="compositionally biased region" description="Basic and acidic residues" evidence="1">
    <location>
        <begin position="345"/>
        <end position="367"/>
    </location>
</feature>
<dbReference type="Proteomes" id="UP000002630">
    <property type="component" value="Linkage Group LG08"/>
</dbReference>